<keyword evidence="3 6" id="KW-1133">Transmembrane helix</keyword>
<keyword evidence="9" id="KW-1185">Reference proteome</keyword>
<sequence>MSYPGAAPPPPGVAADIDDPQDVLRTVNYVTQALTLLFTTAFVVTRFYAKSQILGGGVTVDDYATYTAYILMVGYCITAVFASSHGGGLNQWEVRKEDIQPFFQSGYAVTLFYAPMALTVKLALLVIIIRVFGTVHKKTLIGVYVLIGLLVVYYVSGFFIKLFICWPISAYWRGEHDKCMNQSAVITSDAIISMLSDLIILLLPTPLTWSLQLPRRQRLRVSGLLCAGGIATAFSVYRLALIVRERNSTNQTIVFTQVLLSGNAEAGIGLICACFPAVNALYVQKTRGSSYFKQSRSRQASSKQTQSHGGEIMLTRTFHVDTSSANYESQSIGNDESELVSKQPHITIGDKRDLKSLCEASKALYVLAAARLYGTHEVLLRAPDEHYLDEVEVEGLLRAAERSSDLRARVTNLRISAPFSERLRLRCVHDDVDDEEVHMTMDHDDNGQDRSSLQLLGSRILPILQKLQDGRLQKFSWDMGVCVPQQLLGQRGYVLTHQSRIQHLRLVTDYGRL</sequence>
<evidence type="ECO:0000313" key="9">
    <source>
        <dbReference type="Proteomes" id="UP000078397"/>
    </source>
</evidence>
<dbReference type="RefSeq" id="XP_018135652.1">
    <property type="nucleotide sequence ID" value="XM_018289635.1"/>
</dbReference>
<reference evidence="8 9" key="1">
    <citation type="journal article" date="2016" name="PLoS Pathog.">
        <title>Biosynthesis of antibiotic leucinostatins in bio-control fungus Purpureocillium lilacinum and their inhibition on phytophthora revealed by genome mining.</title>
        <authorList>
            <person name="Wang G."/>
            <person name="Liu Z."/>
            <person name="Lin R."/>
            <person name="Li E."/>
            <person name="Mao Z."/>
            <person name="Ling J."/>
            <person name="Yang Y."/>
            <person name="Yin W.B."/>
            <person name="Xie B."/>
        </authorList>
    </citation>
    <scope>NUCLEOTIDE SEQUENCE [LARGE SCALE GENOMIC DNA]</scope>
    <source>
        <strain evidence="8">170</strain>
    </source>
</reference>
<evidence type="ECO:0000256" key="3">
    <source>
        <dbReference type="ARBA" id="ARBA00022989"/>
    </source>
</evidence>
<keyword evidence="4 6" id="KW-0472">Membrane</keyword>
<dbReference type="OrthoDB" id="5378633at2759"/>
<dbReference type="InterPro" id="IPR052337">
    <property type="entry name" value="SAT4-like"/>
</dbReference>
<dbReference type="EMBL" id="LSBJ02000015">
    <property type="protein sequence ID" value="OAQ57298.1"/>
    <property type="molecule type" value="Genomic_DNA"/>
</dbReference>
<comment type="similarity">
    <text evidence="5">Belongs to the SAT4 family.</text>
</comment>
<feature type="transmembrane region" description="Helical" evidence="6">
    <location>
        <begin position="29"/>
        <end position="49"/>
    </location>
</feature>
<feature type="transmembrane region" description="Helical" evidence="6">
    <location>
        <begin position="184"/>
        <end position="203"/>
    </location>
</feature>
<dbReference type="PANTHER" id="PTHR33048:SF108">
    <property type="entry name" value="INTEGRAL MEMBRANE PROTEIN"/>
    <property type="match status" value="1"/>
</dbReference>
<evidence type="ECO:0000256" key="6">
    <source>
        <dbReference type="SAM" id="Phobius"/>
    </source>
</evidence>
<accession>A0A179EVS8</accession>
<evidence type="ECO:0000256" key="2">
    <source>
        <dbReference type="ARBA" id="ARBA00022692"/>
    </source>
</evidence>
<dbReference type="InterPro" id="IPR049326">
    <property type="entry name" value="Rhodopsin_dom_fungi"/>
</dbReference>
<feature type="transmembrane region" description="Helical" evidence="6">
    <location>
        <begin position="224"/>
        <end position="243"/>
    </location>
</feature>
<keyword evidence="2 6" id="KW-0812">Transmembrane</keyword>
<evidence type="ECO:0000259" key="7">
    <source>
        <dbReference type="Pfam" id="PF20684"/>
    </source>
</evidence>
<dbReference type="KEGG" id="pchm:VFPPC_11451"/>
<gene>
    <name evidence="8" type="ORF">VFPPC_11451</name>
</gene>
<name>A0A179EVS8_METCM</name>
<organism evidence="8 9">
    <name type="scientific">Pochonia chlamydosporia 170</name>
    <dbReference type="NCBI Taxonomy" id="1380566"/>
    <lineage>
        <taxon>Eukaryota</taxon>
        <taxon>Fungi</taxon>
        <taxon>Dikarya</taxon>
        <taxon>Ascomycota</taxon>
        <taxon>Pezizomycotina</taxon>
        <taxon>Sordariomycetes</taxon>
        <taxon>Hypocreomycetidae</taxon>
        <taxon>Hypocreales</taxon>
        <taxon>Clavicipitaceae</taxon>
        <taxon>Pochonia</taxon>
    </lineage>
</organism>
<dbReference type="PANTHER" id="PTHR33048">
    <property type="entry name" value="PTH11-LIKE INTEGRAL MEMBRANE PROTEIN (AFU_ORTHOLOGUE AFUA_5G11245)"/>
    <property type="match status" value="1"/>
</dbReference>
<dbReference type="GO" id="GO:0016020">
    <property type="term" value="C:membrane"/>
    <property type="evidence" value="ECO:0007669"/>
    <property type="project" value="UniProtKB-SubCell"/>
</dbReference>
<dbReference type="STRING" id="1380566.A0A179EVS8"/>
<feature type="domain" description="Rhodopsin" evidence="7">
    <location>
        <begin position="46"/>
        <end position="282"/>
    </location>
</feature>
<feature type="transmembrane region" description="Helical" evidence="6">
    <location>
        <begin position="107"/>
        <end position="129"/>
    </location>
</feature>
<comment type="caution">
    <text evidence="8">The sequence shown here is derived from an EMBL/GenBank/DDBJ whole genome shotgun (WGS) entry which is preliminary data.</text>
</comment>
<dbReference type="Proteomes" id="UP000078397">
    <property type="component" value="Unassembled WGS sequence"/>
</dbReference>
<dbReference type="GeneID" id="28853629"/>
<evidence type="ECO:0000256" key="5">
    <source>
        <dbReference type="ARBA" id="ARBA00038359"/>
    </source>
</evidence>
<feature type="transmembrane region" description="Helical" evidence="6">
    <location>
        <begin position="69"/>
        <end position="87"/>
    </location>
</feature>
<protein>
    <recommendedName>
        <fullName evidence="7">Rhodopsin domain-containing protein</fullName>
    </recommendedName>
</protein>
<proteinExistence type="inferred from homology"/>
<evidence type="ECO:0000256" key="1">
    <source>
        <dbReference type="ARBA" id="ARBA00004141"/>
    </source>
</evidence>
<feature type="transmembrane region" description="Helical" evidence="6">
    <location>
        <begin position="263"/>
        <end position="283"/>
    </location>
</feature>
<dbReference type="AlphaFoldDB" id="A0A179EVS8"/>
<evidence type="ECO:0000256" key="4">
    <source>
        <dbReference type="ARBA" id="ARBA00023136"/>
    </source>
</evidence>
<dbReference type="Pfam" id="PF20684">
    <property type="entry name" value="Fung_rhodopsin"/>
    <property type="match status" value="1"/>
</dbReference>
<comment type="subcellular location">
    <subcellularLocation>
        <location evidence="1">Membrane</location>
        <topology evidence="1">Multi-pass membrane protein</topology>
    </subcellularLocation>
</comment>
<evidence type="ECO:0000313" key="8">
    <source>
        <dbReference type="EMBL" id="OAQ57298.1"/>
    </source>
</evidence>
<feature type="transmembrane region" description="Helical" evidence="6">
    <location>
        <begin position="141"/>
        <end position="164"/>
    </location>
</feature>